<feature type="region of interest" description="Disordered" evidence="1">
    <location>
        <begin position="1"/>
        <end position="37"/>
    </location>
</feature>
<keyword evidence="3" id="KW-1185">Reference proteome</keyword>
<protein>
    <submittedName>
        <fullName evidence="2">Uncharacterized protein</fullName>
    </submittedName>
</protein>
<sequence length="251" mass="27380">MGDLQGGGNNGVGADGEDGAPSGSKTVTGPNGQKLTVTPVNNLATEDQTLKVTGSGYDAKKGIYVALRVDNGDGELPTPCVGGVGMSGGSHSSAWISSNPPDYGEDLAVPYDAGGTFEVELTVDAKDEYTDCFKATCVLATRNDHGRWQHRRHGYRLHHRRLRHLGHDRHRQRQPRLHRRDRALRRRARGRPAGRGLGGVPPRPLGQLRPFTAEFALRRATSAPEGDAFHRRWVRGRPRPRCTASRASVWS</sequence>
<feature type="compositionally biased region" description="Polar residues" evidence="1">
    <location>
        <begin position="23"/>
        <end position="37"/>
    </location>
</feature>
<proteinExistence type="predicted"/>
<organism evidence="2 3">
    <name type="scientific">Streptomyces dysideae</name>
    <dbReference type="NCBI Taxonomy" id="909626"/>
    <lineage>
        <taxon>Bacteria</taxon>
        <taxon>Bacillati</taxon>
        <taxon>Actinomycetota</taxon>
        <taxon>Actinomycetes</taxon>
        <taxon>Kitasatosporales</taxon>
        <taxon>Streptomycetaceae</taxon>
        <taxon>Streptomyces</taxon>
    </lineage>
</organism>
<accession>A0A101V012</accession>
<comment type="caution">
    <text evidence="2">The sequence shown here is derived from an EMBL/GenBank/DDBJ whole genome shotgun (WGS) entry which is preliminary data.</text>
</comment>
<evidence type="ECO:0000313" key="3">
    <source>
        <dbReference type="Proteomes" id="UP000053260"/>
    </source>
</evidence>
<reference evidence="2 3" key="1">
    <citation type="submission" date="2015-10" db="EMBL/GenBank/DDBJ databases">
        <title>Draft genome sequence of Streptomyces sp. RV15, isolated from a marine sponge.</title>
        <authorList>
            <person name="Ruckert C."/>
            <person name="Abdelmohsen U.R."/>
            <person name="Winkler A."/>
            <person name="Hentschel U."/>
            <person name="Kalinowski J."/>
            <person name="Kampfer P."/>
            <person name="Glaeser S."/>
        </authorList>
    </citation>
    <scope>NUCLEOTIDE SEQUENCE [LARGE SCALE GENOMIC DNA]</scope>
    <source>
        <strain evidence="2 3">RV15</strain>
    </source>
</reference>
<feature type="region of interest" description="Disordered" evidence="1">
    <location>
        <begin position="166"/>
        <end position="207"/>
    </location>
</feature>
<dbReference type="AlphaFoldDB" id="A0A101V012"/>
<dbReference type="RefSeq" id="WP_067021839.1">
    <property type="nucleotide sequence ID" value="NZ_KQ949083.1"/>
</dbReference>
<dbReference type="STRING" id="909626.AQJ91_16820"/>
<dbReference type="InterPro" id="IPR027273">
    <property type="entry name" value="Neocarzinostatin-like"/>
</dbReference>
<evidence type="ECO:0000256" key="1">
    <source>
        <dbReference type="SAM" id="MobiDB-lite"/>
    </source>
</evidence>
<feature type="compositionally biased region" description="Basic residues" evidence="1">
    <location>
        <begin position="166"/>
        <end position="192"/>
    </location>
</feature>
<feature type="compositionally biased region" description="Gly residues" evidence="1">
    <location>
        <begin position="1"/>
        <end position="14"/>
    </location>
</feature>
<gene>
    <name evidence="2" type="ORF">AQJ91_16820</name>
</gene>
<name>A0A101V012_9ACTN</name>
<dbReference type="Proteomes" id="UP000053260">
    <property type="component" value="Unassembled WGS sequence"/>
</dbReference>
<dbReference type="Gene3D" id="2.60.40.230">
    <property type="entry name" value="Neocarzinostatin-like"/>
    <property type="match status" value="1"/>
</dbReference>
<dbReference type="EMBL" id="LMXB01000046">
    <property type="protein sequence ID" value="KUO19977.1"/>
    <property type="molecule type" value="Genomic_DNA"/>
</dbReference>
<evidence type="ECO:0000313" key="2">
    <source>
        <dbReference type="EMBL" id="KUO19977.1"/>
    </source>
</evidence>
<dbReference type="SUPFAM" id="SSF49319">
    <property type="entry name" value="Actinoxanthin-like"/>
    <property type="match status" value="1"/>
</dbReference>